<dbReference type="EMBL" id="JQFZ01000309">
    <property type="protein sequence ID" value="KGO51131.1"/>
    <property type="molecule type" value="Genomic_DNA"/>
</dbReference>
<evidence type="ECO:0000259" key="2">
    <source>
        <dbReference type="PROSITE" id="PS51140"/>
    </source>
</evidence>
<dbReference type="OrthoDB" id="9942608at2759"/>
<dbReference type="Pfam" id="PF02845">
    <property type="entry name" value="CUE"/>
    <property type="match status" value="1"/>
</dbReference>
<accession>A0A0A2KPD6</accession>
<organism evidence="3 4">
    <name type="scientific">Penicillium expansum</name>
    <name type="common">Blue mold rot fungus</name>
    <dbReference type="NCBI Taxonomy" id="27334"/>
    <lineage>
        <taxon>Eukaryota</taxon>
        <taxon>Fungi</taxon>
        <taxon>Dikarya</taxon>
        <taxon>Ascomycota</taxon>
        <taxon>Pezizomycotina</taxon>
        <taxon>Eurotiomycetes</taxon>
        <taxon>Eurotiomycetidae</taxon>
        <taxon>Eurotiales</taxon>
        <taxon>Aspergillaceae</taxon>
        <taxon>Penicillium</taxon>
    </lineage>
</organism>
<feature type="region of interest" description="Disordered" evidence="1">
    <location>
        <begin position="1"/>
        <end position="88"/>
    </location>
</feature>
<feature type="compositionally biased region" description="Basic and acidic residues" evidence="1">
    <location>
        <begin position="169"/>
        <end position="190"/>
    </location>
</feature>
<dbReference type="HOGENOM" id="CLU_040954_0_0_1"/>
<dbReference type="GO" id="GO:0031624">
    <property type="term" value="F:ubiquitin conjugating enzyme binding"/>
    <property type="evidence" value="ECO:0007669"/>
    <property type="project" value="TreeGrafter"/>
</dbReference>
<evidence type="ECO:0000256" key="1">
    <source>
        <dbReference type="SAM" id="MobiDB-lite"/>
    </source>
</evidence>
<dbReference type="GO" id="GO:0006511">
    <property type="term" value="P:ubiquitin-dependent protein catabolic process"/>
    <property type="evidence" value="ECO:0007669"/>
    <property type="project" value="TreeGrafter"/>
</dbReference>
<dbReference type="PROSITE" id="PS51140">
    <property type="entry name" value="CUE"/>
    <property type="match status" value="1"/>
</dbReference>
<dbReference type="GO" id="GO:0005737">
    <property type="term" value="C:cytoplasm"/>
    <property type="evidence" value="ECO:0007669"/>
    <property type="project" value="TreeGrafter"/>
</dbReference>
<dbReference type="VEuPathDB" id="FungiDB:PEXP_085750"/>
<reference evidence="3 4" key="1">
    <citation type="journal article" date="2015" name="Mol. Plant Microbe Interact.">
        <title>Genome, transcriptome, and functional analyses of Penicillium expansum provide new insights into secondary metabolism and pathogenicity.</title>
        <authorList>
            <person name="Ballester A.R."/>
            <person name="Marcet-Houben M."/>
            <person name="Levin E."/>
            <person name="Sela N."/>
            <person name="Selma-Lazaro C."/>
            <person name="Carmona L."/>
            <person name="Wisniewski M."/>
            <person name="Droby S."/>
            <person name="Gonzalez-Candelas L."/>
            <person name="Gabaldon T."/>
        </authorList>
    </citation>
    <scope>NUCLEOTIDE SEQUENCE [LARGE SCALE GENOMIC DNA]</scope>
    <source>
        <strain evidence="3 4">MD-8</strain>
    </source>
</reference>
<dbReference type="Proteomes" id="UP000030143">
    <property type="component" value="Unassembled WGS sequence"/>
</dbReference>
<feature type="region of interest" description="Disordered" evidence="1">
    <location>
        <begin position="223"/>
        <end position="418"/>
    </location>
</feature>
<gene>
    <name evidence="3" type="ORF">PEX2_096710</name>
</gene>
<dbReference type="PANTHER" id="PTHR16461:SF5">
    <property type="entry name" value="TOLL-INTERACTING PROTEIN"/>
    <property type="match status" value="1"/>
</dbReference>
<feature type="compositionally biased region" description="Basic and acidic residues" evidence="1">
    <location>
        <begin position="401"/>
        <end position="418"/>
    </location>
</feature>
<feature type="domain" description="CUE" evidence="2">
    <location>
        <begin position="71"/>
        <end position="114"/>
    </location>
</feature>
<protein>
    <submittedName>
        <fullName evidence="3">Ubiquitin system component Cue</fullName>
    </submittedName>
</protein>
<dbReference type="AlphaFoldDB" id="A0A0A2KPD6"/>
<dbReference type="Gene3D" id="1.10.8.10">
    <property type="entry name" value="DNA helicase RuvA subunit, C-terminal domain"/>
    <property type="match status" value="1"/>
</dbReference>
<dbReference type="InterPro" id="IPR009060">
    <property type="entry name" value="UBA-like_sf"/>
</dbReference>
<dbReference type="PhylomeDB" id="A0A0A2KPD6"/>
<dbReference type="SUPFAM" id="SSF46934">
    <property type="entry name" value="UBA-like"/>
    <property type="match status" value="1"/>
</dbReference>
<name>A0A0A2KPD6_PENEN</name>
<sequence length="418" mass="46222">MSEEDKMNTSSKPLAALNPPTSPRAESPTTARPMDFDDEPQESGVITSSPIAAQPAAAEAAPPKPPRPLNPREQSENTLKEAFPSIEPGVIKAVLTASNWNVERAFNALLGMTDPKAQEEMTPPPKPPRPTQQSTAAQRQLEADEMYARQLSEHYNATGRRAPPPGWESDPRYQRPRGSEESDEREREYSFFDDDLPVIRENLRKGFLETQSKVNSWVTNLKKRIDGDDLDEEPTQNQRETPTLARPRRSGDMGRRSGDRERYDADPQVFSDDFSALELRDGEAPPARPPRPGQSSFKPSVSPSPDRRRVSFQDGPPTEIDNIYDASTPSKRLSSTGSKTSKWQPLSAVEPSPVAENDPFSLGDSDDEKEIKETKTKEQTTGSQGDQPKHATVESVSDEVGSSKDQETKGASKPDESK</sequence>
<evidence type="ECO:0000313" key="4">
    <source>
        <dbReference type="Proteomes" id="UP000030143"/>
    </source>
</evidence>
<dbReference type="GO" id="GO:0043130">
    <property type="term" value="F:ubiquitin binding"/>
    <property type="evidence" value="ECO:0007669"/>
    <property type="project" value="InterPro"/>
</dbReference>
<feature type="compositionally biased region" description="Basic and acidic residues" evidence="1">
    <location>
        <begin position="249"/>
        <end position="265"/>
    </location>
</feature>
<feature type="compositionally biased region" description="Basic and acidic residues" evidence="1">
    <location>
        <begin position="369"/>
        <end position="378"/>
    </location>
</feature>
<dbReference type="STRING" id="27334.A0A0A2KPD6"/>
<dbReference type="InterPro" id="IPR041807">
    <property type="entry name" value="Cue5/Don1_CUE"/>
</dbReference>
<dbReference type="CDD" id="cd14372">
    <property type="entry name" value="CUE_Cue5p_like"/>
    <property type="match status" value="1"/>
</dbReference>
<dbReference type="InterPro" id="IPR003892">
    <property type="entry name" value="CUE"/>
</dbReference>
<feature type="region of interest" description="Disordered" evidence="1">
    <location>
        <begin position="111"/>
        <end position="195"/>
    </location>
</feature>
<dbReference type="RefSeq" id="XP_016594135.1">
    <property type="nucleotide sequence ID" value="XM_016746941.1"/>
</dbReference>
<feature type="compositionally biased region" description="Low complexity" evidence="1">
    <location>
        <begin position="50"/>
        <end position="61"/>
    </location>
</feature>
<dbReference type="FunFam" id="1.10.8.10:FF:000064">
    <property type="entry name" value="Similar to CUE domain-containing protein"/>
    <property type="match status" value="1"/>
</dbReference>
<dbReference type="GeneID" id="27682361"/>
<comment type="caution">
    <text evidence="3">The sequence shown here is derived from an EMBL/GenBank/DDBJ whole genome shotgun (WGS) entry which is preliminary data.</text>
</comment>
<keyword evidence="4" id="KW-1185">Reference proteome</keyword>
<dbReference type="SMART" id="SM00546">
    <property type="entry name" value="CUE"/>
    <property type="match status" value="1"/>
</dbReference>
<proteinExistence type="predicted"/>
<feature type="compositionally biased region" description="Polar residues" evidence="1">
    <location>
        <begin position="325"/>
        <end position="344"/>
    </location>
</feature>
<dbReference type="PANTHER" id="PTHR16461">
    <property type="entry name" value="TOLL-INTERACTING PROTEIN"/>
    <property type="match status" value="1"/>
</dbReference>
<evidence type="ECO:0000313" key="3">
    <source>
        <dbReference type="EMBL" id="KGO51131.1"/>
    </source>
</evidence>